<dbReference type="GO" id="GO:0090307">
    <property type="term" value="P:mitotic spindle assembly"/>
    <property type="evidence" value="ECO:0007669"/>
    <property type="project" value="TreeGrafter"/>
</dbReference>
<evidence type="ECO:0000256" key="14">
    <source>
        <dbReference type="PROSITE-ProRule" id="PRU00283"/>
    </source>
</evidence>
<evidence type="ECO:0000256" key="7">
    <source>
        <dbReference type="ARBA" id="ARBA00022776"/>
    </source>
</evidence>
<dbReference type="PROSITE" id="PS00411">
    <property type="entry name" value="KINESIN_MOTOR_1"/>
    <property type="match status" value="1"/>
</dbReference>
<dbReference type="PROSITE" id="PS50067">
    <property type="entry name" value="KINESIN_MOTOR_2"/>
    <property type="match status" value="1"/>
</dbReference>
<dbReference type="AlphaFoldDB" id="A0A9R0DH34"/>
<dbReference type="GO" id="GO:0051231">
    <property type="term" value="P:spindle elongation"/>
    <property type="evidence" value="ECO:0007669"/>
    <property type="project" value="TreeGrafter"/>
</dbReference>
<accession>A0A9R0DH34</accession>
<dbReference type="GO" id="GO:0008017">
    <property type="term" value="F:microtubule binding"/>
    <property type="evidence" value="ECO:0007669"/>
    <property type="project" value="InterPro"/>
</dbReference>
<feature type="compositionally biased region" description="Basic and acidic residues" evidence="16">
    <location>
        <begin position="1081"/>
        <end position="1099"/>
    </location>
</feature>
<feature type="binding site" evidence="14">
    <location>
        <begin position="97"/>
        <end position="104"/>
    </location>
    <ligand>
        <name>ATP</name>
        <dbReference type="ChEBI" id="CHEBI:30616"/>
    </ligand>
</feature>
<dbReference type="GO" id="GO:0005524">
    <property type="term" value="F:ATP binding"/>
    <property type="evidence" value="ECO:0007669"/>
    <property type="project" value="UniProtKB-UniRule"/>
</dbReference>
<feature type="domain" description="Kinesin motor" evidence="17">
    <location>
        <begin position="13"/>
        <end position="353"/>
    </location>
</feature>
<dbReference type="InterPro" id="IPR047149">
    <property type="entry name" value="KIF11-like"/>
</dbReference>
<evidence type="ECO:0000256" key="15">
    <source>
        <dbReference type="SAM" id="Coils"/>
    </source>
</evidence>
<keyword evidence="18" id="KW-1185">Reference proteome</keyword>
<keyword evidence="3" id="KW-0597">Phosphoprotein</keyword>
<dbReference type="InterPro" id="IPR025901">
    <property type="entry name" value="Kinesin-assoc_MT-bd_dom"/>
</dbReference>
<dbReference type="GO" id="GO:0005634">
    <property type="term" value="C:nucleus"/>
    <property type="evidence" value="ECO:0007669"/>
    <property type="project" value="TreeGrafter"/>
</dbReference>
<feature type="region of interest" description="Disordered" evidence="16">
    <location>
        <begin position="1043"/>
        <end position="1150"/>
    </location>
</feature>
<evidence type="ECO:0000256" key="8">
    <source>
        <dbReference type="ARBA" id="ARBA00022840"/>
    </source>
</evidence>
<evidence type="ECO:0000256" key="4">
    <source>
        <dbReference type="ARBA" id="ARBA00022618"/>
    </source>
</evidence>
<keyword evidence="10 14" id="KW-0505">Motor protein</keyword>
<dbReference type="CTD" id="38135"/>
<dbReference type="InterPro" id="IPR001752">
    <property type="entry name" value="Kinesin_motor_dom"/>
</dbReference>
<dbReference type="PANTHER" id="PTHR47970">
    <property type="entry name" value="KINESIN-LIKE PROTEIN KIF11"/>
    <property type="match status" value="1"/>
</dbReference>
<evidence type="ECO:0000256" key="11">
    <source>
        <dbReference type="ARBA" id="ARBA00023212"/>
    </source>
</evidence>
<evidence type="ECO:0000256" key="6">
    <source>
        <dbReference type="ARBA" id="ARBA00022741"/>
    </source>
</evidence>
<evidence type="ECO:0000256" key="12">
    <source>
        <dbReference type="ARBA" id="ARBA00023306"/>
    </source>
</evidence>
<name>A0A9R0DH34_SPOFR</name>
<keyword evidence="11" id="KW-0206">Cytoskeleton</keyword>
<feature type="compositionally biased region" description="Basic and acidic residues" evidence="16">
    <location>
        <begin position="1113"/>
        <end position="1123"/>
    </location>
</feature>
<dbReference type="RefSeq" id="XP_035453023.2">
    <property type="nucleotide sequence ID" value="XM_035597130.2"/>
</dbReference>
<dbReference type="InterPro" id="IPR047241">
    <property type="entry name" value="KIF11-like_kin_motor_dom"/>
</dbReference>
<evidence type="ECO:0000256" key="5">
    <source>
        <dbReference type="ARBA" id="ARBA00022701"/>
    </source>
</evidence>
<proteinExistence type="inferred from homology"/>
<dbReference type="GO" id="GO:0005876">
    <property type="term" value="C:spindle microtubule"/>
    <property type="evidence" value="ECO:0007669"/>
    <property type="project" value="TreeGrafter"/>
</dbReference>
<evidence type="ECO:0000256" key="2">
    <source>
        <dbReference type="ARBA" id="ARBA00022490"/>
    </source>
</evidence>
<dbReference type="PRINTS" id="PR00380">
    <property type="entry name" value="KINESINHEAVY"/>
</dbReference>
<sequence>MTTDKIRKDKNQNIQVFIRLRPLNQRERDIKSLGVIEVVNNREVVVRQSQQTNHTKKFTFDRAFAPNASQLQVYQEVVSPLIEEVLNGYNCTVFAYGQTGTGKTHTMVGEHTGSDTHWQNDPLAGIIPRALSQLFDELRLTNTEYTVRVSYLELYNEELFDLLSTSEDNSKLRIYEDVTRKGSNIVNGLEEVTVFNKNEVYKIMAQGQERKRVASTLMNAQSSRSHTVFTIVVHMKENSPEGEELMKIGKLNLVDLAGSENISKAGSDNPAKKERARECVNINQSLLTLGRVITALVERHPHIPYRESKLTRILQESLGGRTKTSIIATISPGHKDLEETMSTLEYAHRAKNIQNKPEVNQKMTKKAILKEYAEEIDRLKRDLQATRDKNGVYLASDTFAEMTLKEEEQRKEIQELLLKKRAMEEEKEKMEAVFQELNETLETKNNELATTVSQLDNTKKELATTSKELTRSRQACEEQQVLVSAHCSTEVALGSQARELLATADVATTHVACLHDAVDKRKNVESTNLEITRTYREESEQQRGTISTGVKHFADTVHSAFSNLQEAMDSYTTSSTQTQEQNKQQLENLVQMFMETVNEVKTATSESQSALAESSSGHLSALQGSVAEHRGTLRQSLAGFLQHFATSLQQAHNVDVKGNVANFVQQWYTGAADRVSSLQRVHSGFSSRAETCVATRAQAERSARDQWRAHKLRRANKTQACLAEMQEESVRLEKLLTQQLSDIETERAQTEHRLQEWMEEKRRLLEEELARHVASEKQALEDRLAKKVTEIELQKKMLQERMERYKEWEQIQMEADREEMEMAERELEENDKGREDCVKDIKKYSKEFEEGTNAISVDMEIFSKNVVEVVEHINNEMLRALDQTRVQVEGEVSKVVSADEATCLQLTQSADVTVQNLLDTTKHITEQLVNKIASNTGTALQLLRDVCDSTRQLVSTTHSLHSTHSASCTQAREQVATLQEQLYQAIARHQQLENRYLSNEYKLYSPTGKTPSRVEYRYPRVLAATSPHDRLLARFRAMRQNSTDDDCVVVESDTETSTRQVSDSECSSEDSAHFLAPSPPEPRDTRDAREPRNIRDKLVKSTSETDILYTIRKQQENAKENAERSVSGKKPSKLPAPSSHKKPLTERNAN</sequence>
<dbReference type="OrthoDB" id="3176171at2759"/>
<dbReference type="Pfam" id="PF00225">
    <property type="entry name" value="Kinesin"/>
    <property type="match status" value="1"/>
</dbReference>
<dbReference type="SUPFAM" id="SSF52540">
    <property type="entry name" value="P-loop containing nucleoside triphosphate hydrolases"/>
    <property type="match status" value="1"/>
</dbReference>
<evidence type="ECO:0000313" key="18">
    <source>
        <dbReference type="Proteomes" id="UP000829999"/>
    </source>
</evidence>
<dbReference type="GO" id="GO:0007018">
    <property type="term" value="P:microtubule-based movement"/>
    <property type="evidence" value="ECO:0007669"/>
    <property type="project" value="InterPro"/>
</dbReference>
<dbReference type="GO" id="GO:0051301">
    <property type="term" value="P:cell division"/>
    <property type="evidence" value="ECO:0007669"/>
    <property type="project" value="UniProtKB-KW"/>
</dbReference>
<dbReference type="InterPro" id="IPR019821">
    <property type="entry name" value="Kinesin_motor_CS"/>
</dbReference>
<comment type="subcellular location">
    <subcellularLocation>
        <location evidence="1">Cytoplasm</location>
        <location evidence="1">Cytoskeleton</location>
    </subcellularLocation>
</comment>
<dbReference type="Proteomes" id="UP000829999">
    <property type="component" value="Chromosome 18"/>
</dbReference>
<comment type="similarity">
    <text evidence="13">Belongs to the TRAFAC class myosin-kinesin ATPase superfamily. Kinesin family. KIN-5/BimC subfamily.</text>
</comment>
<feature type="coiled-coil region" evidence="15">
    <location>
        <begin position="362"/>
        <end position="475"/>
    </location>
</feature>
<dbReference type="CDD" id="cd01364">
    <property type="entry name" value="KISc_BimC_Eg5"/>
    <property type="match status" value="1"/>
</dbReference>
<dbReference type="PANTHER" id="PTHR47970:SF12">
    <property type="entry name" value="KINESIN FAMILY MEMBER 11"/>
    <property type="match status" value="1"/>
</dbReference>
<feature type="compositionally biased region" description="Polar residues" evidence="16">
    <location>
        <begin position="1055"/>
        <end position="1065"/>
    </location>
</feature>
<protein>
    <submittedName>
        <fullName evidence="19">Kinesin-like protein Klp61F</fullName>
    </submittedName>
</protein>
<evidence type="ECO:0000256" key="10">
    <source>
        <dbReference type="ARBA" id="ARBA00023175"/>
    </source>
</evidence>
<dbReference type="FunFam" id="3.40.850.10:FF:000051">
    <property type="entry name" value="Kinesin-like protein bimC"/>
    <property type="match status" value="1"/>
</dbReference>
<feature type="compositionally biased region" description="Acidic residues" evidence="16">
    <location>
        <begin position="1043"/>
        <end position="1054"/>
    </location>
</feature>
<keyword evidence="6 14" id="KW-0547">Nucleotide-binding</keyword>
<dbReference type="SUPFAM" id="SSF58113">
    <property type="entry name" value="Apolipoprotein A-I"/>
    <property type="match status" value="1"/>
</dbReference>
<evidence type="ECO:0000313" key="19">
    <source>
        <dbReference type="RefSeq" id="XP_035453023.2"/>
    </source>
</evidence>
<evidence type="ECO:0000256" key="9">
    <source>
        <dbReference type="ARBA" id="ARBA00023054"/>
    </source>
</evidence>
<keyword evidence="9 15" id="KW-0175">Coiled coil</keyword>
<keyword evidence="7" id="KW-0498">Mitosis</keyword>
<dbReference type="GO" id="GO:0008574">
    <property type="term" value="F:plus-end-directed microtubule motor activity"/>
    <property type="evidence" value="ECO:0007669"/>
    <property type="project" value="TreeGrafter"/>
</dbReference>
<dbReference type="InterPro" id="IPR027417">
    <property type="entry name" value="P-loop_NTPase"/>
</dbReference>
<dbReference type="GeneID" id="118278067"/>
<keyword evidence="2" id="KW-0963">Cytoplasm</keyword>
<keyword evidence="12" id="KW-0131">Cell cycle</keyword>
<dbReference type="SMART" id="SM00129">
    <property type="entry name" value="KISc"/>
    <property type="match status" value="1"/>
</dbReference>
<reference evidence="19" key="1">
    <citation type="submission" date="2025-08" db="UniProtKB">
        <authorList>
            <consortium name="RefSeq"/>
        </authorList>
    </citation>
    <scope>IDENTIFICATION</scope>
    <source>
        <tissue evidence="19">Whole larval tissue</tissue>
    </source>
</reference>
<evidence type="ECO:0000256" key="1">
    <source>
        <dbReference type="ARBA" id="ARBA00004245"/>
    </source>
</evidence>
<dbReference type="Pfam" id="PF13931">
    <property type="entry name" value="Microtub_bind"/>
    <property type="match status" value="1"/>
</dbReference>
<evidence type="ECO:0000259" key="17">
    <source>
        <dbReference type="PROSITE" id="PS50067"/>
    </source>
</evidence>
<keyword evidence="5" id="KW-0493">Microtubule</keyword>
<organism evidence="18 19">
    <name type="scientific">Spodoptera frugiperda</name>
    <name type="common">Fall armyworm</name>
    <dbReference type="NCBI Taxonomy" id="7108"/>
    <lineage>
        <taxon>Eukaryota</taxon>
        <taxon>Metazoa</taxon>
        <taxon>Ecdysozoa</taxon>
        <taxon>Arthropoda</taxon>
        <taxon>Hexapoda</taxon>
        <taxon>Insecta</taxon>
        <taxon>Pterygota</taxon>
        <taxon>Neoptera</taxon>
        <taxon>Endopterygota</taxon>
        <taxon>Lepidoptera</taxon>
        <taxon>Glossata</taxon>
        <taxon>Ditrysia</taxon>
        <taxon>Noctuoidea</taxon>
        <taxon>Noctuidae</taxon>
        <taxon>Amphipyrinae</taxon>
        <taxon>Spodoptera</taxon>
    </lineage>
</organism>
<evidence type="ECO:0000256" key="16">
    <source>
        <dbReference type="SAM" id="MobiDB-lite"/>
    </source>
</evidence>
<dbReference type="Gene3D" id="3.40.850.10">
    <property type="entry name" value="Kinesin motor domain"/>
    <property type="match status" value="1"/>
</dbReference>
<keyword evidence="4" id="KW-0132">Cell division</keyword>
<evidence type="ECO:0000256" key="3">
    <source>
        <dbReference type="ARBA" id="ARBA00022553"/>
    </source>
</evidence>
<dbReference type="GO" id="GO:0072686">
    <property type="term" value="C:mitotic spindle"/>
    <property type="evidence" value="ECO:0007669"/>
    <property type="project" value="TreeGrafter"/>
</dbReference>
<evidence type="ECO:0000256" key="13">
    <source>
        <dbReference type="ARBA" id="ARBA00034704"/>
    </source>
</evidence>
<gene>
    <name evidence="19" type="primary">LOC118278067</name>
</gene>
<feature type="coiled-coil region" evidence="15">
    <location>
        <begin position="722"/>
        <end position="833"/>
    </location>
</feature>
<keyword evidence="8 14" id="KW-0067">ATP-binding</keyword>
<dbReference type="InterPro" id="IPR036961">
    <property type="entry name" value="Kinesin_motor_dom_sf"/>
</dbReference>